<proteinExistence type="inferred from homology"/>
<dbReference type="GO" id="GO:0005730">
    <property type="term" value="C:nucleolus"/>
    <property type="evidence" value="ECO:0007669"/>
    <property type="project" value="InterPro"/>
</dbReference>
<dbReference type="GO" id="GO:0033314">
    <property type="term" value="P:mitotic DNA replication checkpoint signaling"/>
    <property type="evidence" value="ECO:0007669"/>
    <property type="project" value="TreeGrafter"/>
</dbReference>
<dbReference type="Proteomes" id="UP000318582">
    <property type="component" value="Unassembled WGS sequence"/>
</dbReference>
<sequence>MRLRARITNAGLLIKMAQSVEKLSKTWVILFTREYVHFIVGKSSVSETMQMFGQIKQDRIFEEYLVESALNNQIFVEVSAEQFVRGLKSCHQALDVKLKLAKKDGWPMLSLNITNSSRTGNRLYLTQDIPVRVLQSDESAELTEPEVESQQVHILLPPLNDLKTIAERLKAIGTHVVVAANMNGELVLKVVADAVRVETSFKGLINPELGQPDGTPAPTPQTALKHRTAFAHVRVDMRDFVKFLHSSIVNPKNVICCIVDGQSLLLYVYLGQNTDSDDGQFIYFIPARSH</sequence>
<dbReference type="GO" id="GO:0000724">
    <property type="term" value="P:double-strand break repair via homologous recombination"/>
    <property type="evidence" value="ECO:0007669"/>
    <property type="project" value="TreeGrafter"/>
</dbReference>
<comment type="caution">
    <text evidence="5">The sequence shown here is derived from an EMBL/GenBank/DDBJ whole genome shotgun (WGS) entry which is preliminary data.</text>
</comment>
<dbReference type="AlphaFoldDB" id="A0A507E000"/>
<organism evidence="5 6">
    <name type="scientific">Powellomyces hirtus</name>
    <dbReference type="NCBI Taxonomy" id="109895"/>
    <lineage>
        <taxon>Eukaryota</taxon>
        <taxon>Fungi</taxon>
        <taxon>Fungi incertae sedis</taxon>
        <taxon>Chytridiomycota</taxon>
        <taxon>Chytridiomycota incertae sedis</taxon>
        <taxon>Chytridiomycetes</taxon>
        <taxon>Spizellomycetales</taxon>
        <taxon>Powellomycetaceae</taxon>
        <taxon>Powellomyces</taxon>
    </lineage>
</organism>
<evidence type="ECO:0000256" key="1">
    <source>
        <dbReference type="ARBA" id="ARBA00004123"/>
    </source>
</evidence>
<dbReference type="GO" id="GO:0035861">
    <property type="term" value="C:site of double-strand break"/>
    <property type="evidence" value="ECO:0007669"/>
    <property type="project" value="TreeGrafter"/>
</dbReference>
<dbReference type="GO" id="GO:0044778">
    <property type="term" value="P:meiotic DNA integrity checkpoint signaling"/>
    <property type="evidence" value="ECO:0007669"/>
    <property type="project" value="TreeGrafter"/>
</dbReference>
<dbReference type="PIRSF" id="PIRSF011312">
    <property type="entry name" value="Cell_cycle_HUS1"/>
    <property type="match status" value="1"/>
</dbReference>
<protein>
    <recommendedName>
        <fullName evidence="4">Checkpoint protein</fullName>
    </recommendedName>
</protein>
<comment type="subcellular location">
    <subcellularLocation>
        <location evidence="1">Nucleus</location>
    </subcellularLocation>
</comment>
<dbReference type="InterPro" id="IPR007150">
    <property type="entry name" value="HUS1/Mec3"/>
</dbReference>
<dbReference type="Gene3D" id="3.70.10.10">
    <property type="match status" value="1"/>
</dbReference>
<dbReference type="STRING" id="109895.A0A507E000"/>
<dbReference type="GO" id="GO:0006289">
    <property type="term" value="P:nucleotide-excision repair"/>
    <property type="evidence" value="ECO:0007669"/>
    <property type="project" value="TreeGrafter"/>
</dbReference>
<gene>
    <name evidence="5" type="ORF">PhCBS80983_g04561</name>
</gene>
<name>A0A507E000_9FUNG</name>
<evidence type="ECO:0000256" key="2">
    <source>
        <dbReference type="ARBA" id="ARBA00005563"/>
    </source>
</evidence>
<reference evidence="5 6" key="1">
    <citation type="journal article" date="2019" name="Sci. Rep.">
        <title>Comparative genomics of chytrid fungi reveal insights into the obligate biotrophic and pathogenic lifestyle of Synchytrium endobioticum.</title>
        <authorList>
            <person name="van de Vossenberg B.T.L.H."/>
            <person name="Warris S."/>
            <person name="Nguyen H.D.T."/>
            <person name="van Gent-Pelzer M.P.E."/>
            <person name="Joly D.L."/>
            <person name="van de Geest H.C."/>
            <person name="Bonants P.J.M."/>
            <person name="Smith D.S."/>
            <person name="Levesque C.A."/>
            <person name="van der Lee T.A.J."/>
        </authorList>
    </citation>
    <scope>NUCLEOTIDE SEQUENCE [LARGE SCALE GENOMIC DNA]</scope>
    <source>
        <strain evidence="5 6">CBS 809.83</strain>
    </source>
</reference>
<dbReference type="EMBL" id="QEAQ01000076">
    <property type="protein sequence ID" value="TPX56400.1"/>
    <property type="molecule type" value="Genomic_DNA"/>
</dbReference>
<dbReference type="GO" id="GO:0000723">
    <property type="term" value="P:telomere maintenance"/>
    <property type="evidence" value="ECO:0007669"/>
    <property type="project" value="TreeGrafter"/>
</dbReference>
<evidence type="ECO:0000313" key="5">
    <source>
        <dbReference type="EMBL" id="TPX56400.1"/>
    </source>
</evidence>
<dbReference type="GO" id="GO:0030896">
    <property type="term" value="C:checkpoint clamp complex"/>
    <property type="evidence" value="ECO:0007669"/>
    <property type="project" value="InterPro"/>
</dbReference>
<dbReference type="InterPro" id="IPR016580">
    <property type="entry name" value="HUS1"/>
</dbReference>
<evidence type="ECO:0000313" key="6">
    <source>
        <dbReference type="Proteomes" id="UP000318582"/>
    </source>
</evidence>
<accession>A0A507E000</accession>
<dbReference type="PANTHER" id="PTHR12900">
    <property type="entry name" value="MITOTIC AND DNA DAMAGE CHECKPOINT PROTEIN HUS1"/>
    <property type="match status" value="1"/>
</dbReference>
<keyword evidence="3" id="KW-0539">Nucleus</keyword>
<dbReference type="GO" id="GO:0031573">
    <property type="term" value="P:mitotic intra-S DNA damage checkpoint signaling"/>
    <property type="evidence" value="ECO:0007669"/>
    <property type="project" value="TreeGrafter"/>
</dbReference>
<keyword evidence="6" id="KW-1185">Reference proteome</keyword>
<evidence type="ECO:0000256" key="3">
    <source>
        <dbReference type="ARBA" id="ARBA00023242"/>
    </source>
</evidence>
<evidence type="ECO:0000256" key="4">
    <source>
        <dbReference type="PIRNR" id="PIRNR011312"/>
    </source>
</evidence>
<comment type="similarity">
    <text evidence="2 4">Belongs to the HUS1 family.</text>
</comment>
<dbReference type="PANTHER" id="PTHR12900:SF0">
    <property type="entry name" value="CHECKPOINT PROTEIN"/>
    <property type="match status" value="1"/>
</dbReference>
<dbReference type="Pfam" id="PF04005">
    <property type="entry name" value="Hus1"/>
    <property type="match status" value="1"/>
</dbReference>